<protein>
    <submittedName>
        <fullName evidence="1">Uncharacterized protein</fullName>
    </submittedName>
</protein>
<keyword evidence="2" id="KW-1185">Reference proteome</keyword>
<organism evidence="1 2">
    <name type="scientific">Spiromyces aspiralis</name>
    <dbReference type="NCBI Taxonomy" id="68401"/>
    <lineage>
        <taxon>Eukaryota</taxon>
        <taxon>Fungi</taxon>
        <taxon>Fungi incertae sedis</taxon>
        <taxon>Zoopagomycota</taxon>
        <taxon>Kickxellomycotina</taxon>
        <taxon>Kickxellomycetes</taxon>
        <taxon>Kickxellales</taxon>
        <taxon>Kickxellaceae</taxon>
        <taxon>Spiromyces</taxon>
    </lineage>
</organism>
<name>A0ACC1HUR7_9FUNG</name>
<sequence length="674" mass="76082">MFLTMSEDFFGVPRGETLEDKQARYRKMEIGADPKFIKKHCGRYPVIKLDLKASDKLLRRFPEIQAEIDTSNWLLSRIKESLNREWPLMKTDIITCTWILESLVRFLNAYHGRKCILLIDELDAPILAASKDNRNTIKSHICDMLSPVVKSSEVLLSKCIMVSVNPICLSDMRSGGLNNVTALPLHYASQESYTDNPLELRDLLYQVTFGFTEDEVRKLIATRVFPGPDNEAMVDVALNVAQSWYDGYYVFKNFRIYNPWSVMQFIRALTEGKTCSNEAEVLAKAQPYWIDTGGAELLTEMYNELKKINPSIPCVILRMCLDYFNLKNSIEPSDSPQTSIRVELINSFTQEHITQKNVTTYFGEQTEEITVFIARLNRGSMTENPTLNKFMTMAYHFGYLTIIDEKYIAIPNREVLTFWAQLITYETDNLEEPLVFQEARKLTGFLVSGDIDGFSDALGRHFFDPLIKADVGAREYYYHEIIFMQICLGIDSSKYICRAEVSAASGKADICIIPKAKGGTGILIEVKRASSKGVIDGACSSGSQGVQESPQPAAPLFRSRQTHQDLQRVSPSPSAGSGGTADSKDKDGTVDFTKAPYPPLKECLKVGIAQIEEKRYLRVFYVHCTKVLGVVPAFCGRKYLVSSKHYDCKGLDWNPSADQPSYKHIFHLPPPDAV</sequence>
<accession>A0ACC1HUR7</accession>
<proteinExistence type="predicted"/>
<evidence type="ECO:0000313" key="2">
    <source>
        <dbReference type="Proteomes" id="UP001145114"/>
    </source>
</evidence>
<dbReference type="Proteomes" id="UP001145114">
    <property type="component" value="Unassembled WGS sequence"/>
</dbReference>
<evidence type="ECO:0000313" key="1">
    <source>
        <dbReference type="EMBL" id="KAJ1680076.1"/>
    </source>
</evidence>
<comment type="caution">
    <text evidence="1">The sequence shown here is derived from an EMBL/GenBank/DDBJ whole genome shotgun (WGS) entry which is preliminary data.</text>
</comment>
<gene>
    <name evidence="1" type="ORF">EV182_000735</name>
</gene>
<dbReference type="EMBL" id="JAMZIH010000056">
    <property type="protein sequence ID" value="KAJ1680076.1"/>
    <property type="molecule type" value="Genomic_DNA"/>
</dbReference>
<reference evidence="1" key="1">
    <citation type="submission" date="2022-06" db="EMBL/GenBank/DDBJ databases">
        <title>Phylogenomic reconstructions and comparative analyses of Kickxellomycotina fungi.</title>
        <authorList>
            <person name="Reynolds N.K."/>
            <person name="Stajich J.E."/>
            <person name="Barry K."/>
            <person name="Grigoriev I.V."/>
            <person name="Crous P."/>
            <person name="Smith M.E."/>
        </authorList>
    </citation>
    <scope>NUCLEOTIDE SEQUENCE</scope>
    <source>
        <strain evidence="1">RSA 2271</strain>
    </source>
</reference>